<sequence>MVIIVQAKLPDGFLWGNSTSSMQTEGGAHEGGKGPSVYDTYKATAETSDWDVAIDNYHHYEEDLDLMAQQGMNCYRFQISWSRVNPQGDGEFNEEGIRYYDNLINALLKRGIQPMICLYHFDMPLHLAKQYNGFLSRHVVDAFVRFGKEMVDRFSDRVKLWITFNEQNLYSQTEAFRIAGYLNGDRTDEELQRIAHHVMTAHVQVANYLHEHSDAKIGGMLAFVETYPNSSLPEDVFAARQIDEYLNRNLLDVWVNGHYSTEVSTYIERHHFDIDFTDQDRQEFAKLKSDFIAFSYYASNVVDATKIPAGTMPNQYLDYGAVANPHLTATEWGWNIDPLGFHDVLTKTYNAYGIPMFPIENGIGHREEFHGQMIQDDYRIAYHRDHLRALMAAVNDDGVAVLGYLGWGLIDIPSSAGNMEKRYGMVYVNRGNHELRDLKRVPKKSYYWFAKVIKSNGADLD</sequence>
<protein>
    <submittedName>
        <fullName evidence="6">Glycosyl hydrolase, family 1</fullName>
        <ecNumber evidence="6">3.2.1.86</ecNumber>
    </submittedName>
</protein>
<dbReference type="EC" id="3.2.1.86" evidence="6"/>
<dbReference type="Gene3D" id="3.20.20.80">
    <property type="entry name" value="Glycosidases"/>
    <property type="match status" value="1"/>
</dbReference>
<comment type="similarity">
    <text evidence="1 4">Belongs to the glycosyl hydrolase 1 family.</text>
</comment>
<accession>E0NH35</accession>
<gene>
    <name evidence="6" type="primary">bglA3</name>
    <name evidence="6" type="ORF">HMPREF0623_1232</name>
</gene>
<dbReference type="GO" id="GO:0016052">
    <property type="term" value="P:carbohydrate catabolic process"/>
    <property type="evidence" value="ECO:0007669"/>
    <property type="project" value="TreeGrafter"/>
</dbReference>
<dbReference type="HOGENOM" id="CLU_001859_0_2_9"/>
<proteinExistence type="inferred from homology"/>
<dbReference type="CAZy" id="GH1">
    <property type="family name" value="Glycoside Hydrolase Family 1"/>
</dbReference>
<dbReference type="SUPFAM" id="SSF51445">
    <property type="entry name" value="(Trans)glycosidases"/>
    <property type="match status" value="1"/>
</dbReference>
<comment type="caution">
    <text evidence="6">The sequence shown here is derived from an EMBL/GenBank/DDBJ whole genome shotgun (WGS) entry which is preliminary data.</text>
</comment>
<evidence type="ECO:0000256" key="1">
    <source>
        <dbReference type="ARBA" id="ARBA00010838"/>
    </source>
</evidence>
<keyword evidence="3 6" id="KW-0326">Glycosidase</keyword>
<organism evidence="6 7">
    <name type="scientific">Pediococcus acidilactici DSM 20284</name>
    <dbReference type="NCBI Taxonomy" id="862514"/>
    <lineage>
        <taxon>Bacteria</taxon>
        <taxon>Bacillati</taxon>
        <taxon>Bacillota</taxon>
        <taxon>Bacilli</taxon>
        <taxon>Lactobacillales</taxon>
        <taxon>Lactobacillaceae</taxon>
        <taxon>Pediococcus</taxon>
        <taxon>Pediococcus acidilactici group</taxon>
    </lineage>
</organism>
<dbReference type="GO" id="GO:0005829">
    <property type="term" value="C:cytosol"/>
    <property type="evidence" value="ECO:0007669"/>
    <property type="project" value="TreeGrafter"/>
</dbReference>
<dbReference type="eggNOG" id="COG2723">
    <property type="taxonomic scope" value="Bacteria"/>
</dbReference>
<dbReference type="FunFam" id="3.20.20.80:FF:000004">
    <property type="entry name" value="Beta-glucosidase 6-phospho-beta-glucosidase"/>
    <property type="match status" value="1"/>
</dbReference>
<dbReference type="PRINTS" id="PR00131">
    <property type="entry name" value="GLHYDRLASE1"/>
</dbReference>
<evidence type="ECO:0000256" key="4">
    <source>
        <dbReference type="RuleBase" id="RU003690"/>
    </source>
</evidence>
<keyword evidence="2 6" id="KW-0378">Hydrolase</keyword>
<dbReference type="InterPro" id="IPR006186">
    <property type="entry name" value="Ser/Thr-sp_prot-phosphatase"/>
</dbReference>
<dbReference type="Pfam" id="PF00232">
    <property type="entry name" value="Glyco_hydro_1"/>
    <property type="match status" value="1"/>
</dbReference>
<dbReference type="Proteomes" id="UP000004470">
    <property type="component" value="Unassembled WGS sequence"/>
</dbReference>
<evidence type="ECO:0000256" key="2">
    <source>
        <dbReference type="ARBA" id="ARBA00022801"/>
    </source>
</evidence>
<dbReference type="PANTHER" id="PTHR10353:SF122">
    <property type="entry name" value="6-PHOSPHO-BETA-GLUCOSIDASE ASCB-RELATED"/>
    <property type="match status" value="1"/>
</dbReference>
<dbReference type="EMBL" id="AEEG01000004">
    <property type="protein sequence ID" value="EFL95495.1"/>
    <property type="molecule type" value="Genomic_DNA"/>
</dbReference>
<evidence type="ECO:0000259" key="5">
    <source>
        <dbReference type="PROSITE" id="PS00125"/>
    </source>
</evidence>
<name>E0NH35_PEDAC</name>
<dbReference type="InterPro" id="IPR001360">
    <property type="entry name" value="Glyco_hydro_1"/>
</dbReference>
<feature type="domain" description="Serine/threonine specific protein phosphatases" evidence="5">
    <location>
        <begin position="429"/>
        <end position="434"/>
    </location>
</feature>
<dbReference type="InterPro" id="IPR017853">
    <property type="entry name" value="GH"/>
</dbReference>
<evidence type="ECO:0000313" key="6">
    <source>
        <dbReference type="EMBL" id="EFL95495.1"/>
    </source>
</evidence>
<evidence type="ECO:0000256" key="3">
    <source>
        <dbReference type="ARBA" id="ARBA00023295"/>
    </source>
</evidence>
<dbReference type="AlphaFoldDB" id="E0NH35"/>
<dbReference type="GO" id="GO:0008706">
    <property type="term" value="F:6-phospho-beta-glucosidase activity"/>
    <property type="evidence" value="ECO:0007669"/>
    <property type="project" value="UniProtKB-EC"/>
</dbReference>
<evidence type="ECO:0000313" key="7">
    <source>
        <dbReference type="Proteomes" id="UP000004470"/>
    </source>
</evidence>
<dbReference type="PROSITE" id="PS00125">
    <property type="entry name" value="SER_THR_PHOSPHATASE"/>
    <property type="match status" value="1"/>
</dbReference>
<dbReference type="PANTHER" id="PTHR10353">
    <property type="entry name" value="GLYCOSYL HYDROLASE"/>
    <property type="match status" value="1"/>
</dbReference>
<reference evidence="6" key="1">
    <citation type="submission" date="2010-07" db="EMBL/GenBank/DDBJ databases">
        <authorList>
            <person name="Muzny D."/>
            <person name="Qin X."/>
            <person name="Deng J."/>
            <person name="Jiang H."/>
            <person name="Liu Y."/>
            <person name="Qu J."/>
            <person name="Song X.-Z."/>
            <person name="Zhang L."/>
            <person name="Thornton R."/>
            <person name="Coyle M."/>
            <person name="Francisco L."/>
            <person name="Jackson L."/>
            <person name="Javaid M."/>
            <person name="Korchina V."/>
            <person name="Kovar C."/>
            <person name="Mata R."/>
            <person name="Mathew T."/>
            <person name="Ngo R."/>
            <person name="Nguyen L."/>
            <person name="Nguyen N."/>
            <person name="Okwuonu G."/>
            <person name="Ongeri F."/>
            <person name="Pham C."/>
            <person name="Simmons D."/>
            <person name="Wilczek-Boney K."/>
            <person name="Hale W."/>
            <person name="Jakkamsetti A."/>
            <person name="Pham P."/>
            <person name="Ruth R."/>
            <person name="San Lucas F."/>
            <person name="Warren J."/>
            <person name="Zhang J."/>
            <person name="Zhao Z."/>
            <person name="Zhou C."/>
            <person name="Zhu D."/>
            <person name="Lee S."/>
            <person name="Bess C."/>
            <person name="Blankenburg K."/>
            <person name="Forbes L."/>
            <person name="Fu Q."/>
            <person name="Gubbala S."/>
            <person name="Hirani K."/>
            <person name="Jayaseelan J.C."/>
            <person name="Lara F."/>
            <person name="Munidasa M."/>
            <person name="Palculict T."/>
            <person name="Patil S."/>
            <person name="Pu L.-L."/>
            <person name="Saada N."/>
            <person name="Tang L."/>
            <person name="Weissenberger G."/>
            <person name="Zhu Y."/>
            <person name="Hemphill L."/>
            <person name="Shang Y."/>
            <person name="Youmans B."/>
            <person name="Ayvaz T."/>
            <person name="Ross M."/>
            <person name="Santibanez J."/>
            <person name="Aqrawi P."/>
            <person name="Gross S."/>
            <person name="Joshi V."/>
            <person name="Fowler G."/>
            <person name="Nazareth L."/>
            <person name="Reid J."/>
            <person name="Worley K."/>
            <person name="Petrosino J."/>
            <person name="Highlander S."/>
            <person name="Gibbs R."/>
        </authorList>
    </citation>
    <scope>NUCLEOTIDE SEQUENCE [LARGE SCALE GENOMIC DNA]</scope>
    <source>
        <strain evidence="6">DSM 20284</strain>
    </source>
</reference>
<keyword evidence="7" id="KW-1185">Reference proteome</keyword>